<name>A0A951U9H8_9CYAN</name>
<evidence type="ECO:0000313" key="1">
    <source>
        <dbReference type="EMBL" id="MBW4544919.1"/>
    </source>
</evidence>
<evidence type="ECO:0000313" key="2">
    <source>
        <dbReference type="Proteomes" id="UP000753908"/>
    </source>
</evidence>
<dbReference type="CDD" id="cd16364">
    <property type="entry name" value="T3SC_I-like"/>
    <property type="match status" value="1"/>
</dbReference>
<accession>A0A951U9H8</accession>
<dbReference type="AlphaFoldDB" id="A0A951U9H8"/>
<dbReference type="Gene3D" id="3.30.1460.10">
    <property type="match status" value="1"/>
</dbReference>
<dbReference type="Proteomes" id="UP000753908">
    <property type="component" value="Unassembled WGS sequence"/>
</dbReference>
<proteinExistence type="predicted"/>
<dbReference type="InterPro" id="IPR010261">
    <property type="entry name" value="Tir_chaperone"/>
</dbReference>
<organism evidence="1 2">
    <name type="scientific">Symplocastrum torsivum CPER-KK1</name>
    <dbReference type="NCBI Taxonomy" id="450513"/>
    <lineage>
        <taxon>Bacteria</taxon>
        <taxon>Bacillati</taxon>
        <taxon>Cyanobacteriota</taxon>
        <taxon>Cyanophyceae</taxon>
        <taxon>Oscillatoriophycideae</taxon>
        <taxon>Oscillatoriales</taxon>
        <taxon>Microcoleaceae</taxon>
        <taxon>Symplocastrum</taxon>
    </lineage>
</organism>
<dbReference type="EMBL" id="JAHHIF010000011">
    <property type="protein sequence ID" value="MBW4544919.1"/>
    <property type="molecule type" value="Genomic_DNA"/>
</dbReference>
<reference evidence="1" key="2">
    <citation type="journal article" date="2022" name="Microbiol. Resour. Announc.">
        <title>Metagenome Sequencing to Explore Phylogenomics of Terrestrial Cyanobacteria.</title>
        <authorList>
            <person name="Ward R.D."/>
            <person name="Stajich J.E."/>
            <person name="Johansen J.R."/>
            <person name="Huntemann M."/>
            <person name="Clum A."/>
            <person name="Foster B."/>
            <person name="Foster B."/>
            <person name="Roux S."/>
            <person name="Palaniappan K."/>
            <person name="Varghese N."/>
            <person name="Mukherjee S."/>
            <person name="Reddy T.B.K."/>
            <person name="Daum C."/>
            <person name="Copeland A."/>
            <person name="Chen I.A."/>
            <person name="Ivanova N.N."/>
            <person name="Kyrpides N.C."/>
            <person name="Shapiro N."/>
            <person name="Eloe-Fadrosh E.A."/>
            <person name="Pietrasiak N."/>
        </authorList>
    </citation>
    <scope>NUCLEOTIDE SEQUENCE</scope>
    <source>
        <strain evidence="1">CPER-KK1</strain>
    </source>
</reference>
<reference evidence="1" key="1">
    <citation type="submission" date="2021-05" db="EMBL/GenBank/DDBJ databases">
        <authorList>
            <person name="Pietrasiak N."/>
            <person name="Ward R."/>
            <person name="Stajich J.E."/>
            <person name="Kurbessoian T."/>
        </authorList>
    </citation>
    <scope>NUCLEOTIDE SEQUENCE</scope>
    <source>
        <strain evidence="1">CPER-KK1</strain>
    </source>
</reference>
<gene>
    <name evidence="1" type="ORF">KME25_10815</name>
</gene>
<sequence>MKAQEIAEKLAELFGSTAVQMTEPGVWQVEMPQFRLLVLLSQDQSWLRILIPIAPAGEAQPFFEQLLEANFDDTQETRYALNQNVLWGVFQHNSESLEPEDFSAAVARLLSLRQQGLTSSFDQLVDTRIRQIIQVAKQQGQSLEATLQTLDRFYREGLMGELEQGAESRQQTLAAWQRRLETLWQEVEP</sequence>
<dbReference type="SUPFAM" id="SSF69635">
    <property type="entry name" value="Type III secretory system chaperone-like"/>
    <property type="match status" value="1"/>
</dbReference>
<dbReference type="Pfam" id="PF05932">
    <property type="entry name" value="CesT"/>
    <property type="match status" value="1"/>
</dbReference>
<protein>
    <submittedName>
        <fullName evidence="1">CesT family type III secretion system chaperone</fullName>
    </submittedName>
</protein>
<dbReference type="GO" id="GO:0030254">
    <property type="term" value="P:protein secretion by the type III secretion system"/>
    <property type="evidence" value="ECO:0007669"/>
    <property type="project" value="InterPro"/>
</dbReference>
<comment type="caution">
    <text evidence="1">The sequence shown here is derived from an EMBL/GenBank/DDBJ whole genome shotgun (WGS) entry which is preliminary data.</text>
</comment>